<dbReference type="EMBL" id="CP002000">
    <property type="protein sequence ID" value="ADJ48179.1"/>
    <property type="molecule type" value="Genomic_DNA"/>
</dbReference>
<gene>
    <name evidence="1" type="ordered locus">AMED_6447</name>
</gene>
<organism evidence="1 2">
    <name type="scientific">Amycolatopsis mediterranei (strain U-32)</name>
    <dbReference type="NCBI Taxonomy" id="749927"/>
    <lineage>
        <taxon>Bacteria</taxon>
        <taxon>Bacillati</taxon>
        <taxon>Actinomycetota</taxon>
        <taxon>Actinomycetes</taxon>
        <taxon>Pseudonocardiales</taxon>
        <taxon>Pseudonocardiaceae</taxon>
        <taxon>Amycolatopsis</taxon>
    </lineage>
</organism>
<dbReference type="KEGG" id="amd:AMED_6447"/>
<dbReference type="HOGENOM" id="CLU_2821627_0_0_11"/>
<dbReference type="PATRIC" id="fig|749927.5.peg.6702"/>
<sequence length="66" mass="6943">MGAVEVICMSVGSLTGLANLGIAWASFLRSKKNAPPVTFTVAGPLSDEELAMLKTLRLPVGPRDDE</sequence>
<name>A0A0H3DEW6_AMYMU</name>
<accession>A0A0H3DEW6</accession>
<dbReference type="OrthoDB" id="3626734at2"/>
<proteinExistence type="predicted"/>
<dbReference type="Proteomes" id="UP000000328">
    <property type="component" value="Chromosome"/>
</dbReference>
<reference evidence="1 2" key="1">
    <citation type="journal article" date="2010" name="Cell Res.">
        <title>Complete genome sequence of the rifamycin SV-producing Amycolatopsis mediterranei U32 revealed its genetic characteristics in phylogeny and metabolism.</title>
        <authorList>
            <person name="Zhao W."/>
            <person name="Zhong Y."/>
            <person name="Yuan H."/>
            <person name="Wang J."/>
            <person name="Zheng H."/>
            <person name="Wang Y."/>
            <person name="Cen X."/>
            <person name="Xu F."/>
            <person name="Bai J."/>
            <person name="Han X."/>
            <person name="Lu G."/>
            <person name="Zhu Y."/>
            <person name="Shao Z."/>
            <person name="Yan H."/>
            <person name="Li C."/>
            <person name="Peng N."/>
            <person name="Zhang Z."/>
            <person name="Zhang Y."/>
            <person name="Lin W."/>
            <person name="Fan Y."/>
            <person name="Qin Z."/>
            <person name="Hu Y."/>
            <person name="Zhu B."/>
            <person name="Wang S."/>
            <person name="Ding X."/>
            <person name="Zhao G.P."/>
        </authorList>
    </citation>
    <scope>NUCLEOTIDE SEQUENCE [LARGE SCALE GENOMIC DNA]</scope>
    <source>
        <strain evidence="2">U-32</strain>
    </source>
</reference>
<protein>
    <submittedName>
        <fullName evidence="1">Uncharacterized protein</fullName>
    </submittedName>
</protein>
<dbReference type="AlphaFoldDB" id="A0A0H3DEW6"/>
<evidence type="ECO:0000313" key="2">
    <source>
        <dbReference type="Proteomes" id="UP000000328"/>
    </source>
</evidence>
<evidence type="ECO:0000313" key="1">
    <source>
        <dbReference type="EMBL" id="ADJ48179.1"/>
    </source>
</evidence>